<feature type="binding site" evidence="7">
    <location>
        <position position="139"/>
    </location>
    <ligand>
        <name>4-CDP-2-C-methyl-D-erythritol 2-phosphate</name>
        <dbReference type="ChEBI" id="CHEBI:57919"/>
    </ligand>
</feature>
<protein>
    <recommendedName>
        <fullName evidence="3 7">2-C-methyl-D-erythritol 2,4-cyclodiphosphate synthase</fullName>
        <shortName evidence="7">MECDP-synthase</shortName>
        <shortName evidence="7">MECPP-synthase</shortName>
        <shortName evidence="7">MECPS</shortName>
        <ecNumber evidence="3 7">4.6.1.12</ecNumber>
    </recommendedName>
</protein>
<evidence type="ECO:0000256" key="3">
    <source>
        <dbReference type="ARBA" id="ARBA00012579"/>
    </source>
</evidence>
<evidence type="ECO:0000256" key="2">
    <source>
        <dbReference type="ARBA" id="ARBA00004709"/>
    </source>
</evidence>
<dbReference type="UniPathway" id="UPA00056">
    <property type="reaction ID" value="UER00095"/>
</dbReference>
<dbReference type="PROSITE" id="PS01350">
    <property type="entry name" value="ISPF"/>
    <property type="match status" value="1"/>
</dbReference>
<feature type="binding site" evidence="7">
    <location>
        <begin position="8"/>
        <end position="10"/>
    </location>
    <ligand>
        <name>4-CDP-2-C-methyl-D-erythritol 2-phosphate</name>
        <dbReference type="ChEBI" id="CHEBI:57919"/>
    </ligand>
</feature>
<feature type="binding site" evidence="7">
    <location>
        <begin position="34"/>
        <end position="35"/>
    </location>
    <ligand>
        <name>4-CDP-2-C-methyl-D-erythritol 2-phosphate</name>
        <dbReference type="ChEBI" id="CHEBI:57919"/>
    </ligand>
</feature>
<dbReference type="CDD" id="cd00554">
    <property type="entry name" value="MECDP_synthase"/>
    <property type="match status" value="1"/>
</dbReference>
<feature type="domain" description="2-C-methyl-D-erythritol 2,4-cyclodiphosphate synthase" evidence="9">
    <location>
        <begin position="1"/>
        <end position="154"/>
    </location>
</feature>
<feature type="binding site" evidence="7">
    <location>
        <begin position="56"/>
        <end position="58"/>
    </location>
    <ligand>
        <name>4-CDP-2-C-methyl-D-erythritol 2-phosphate</name>
        <dbReference type="ChEBI" id="CHEBI:57919"/>
    </ligand>
</feature>
<comment type="caution">
    <text evidence="10">The sequence shown here is derived from an EMBL/GenBank/DDBJ whole genome shotgun (WGS) entry which is preliminary data.</text>
</comment>
<evidence type="ECO:0000256" key="1">
    <source>
        <dbReference type="ARBA" id="ARBA00000200"/>
    </source>
</evidence>
<dbReference type="AlphaFoldDB" id="A0A7V6DP70"/>
<comment type="caution">
    <text evidence="7">Lacks conserved residue(s) required for the propagation of feature annotation.</text>
</comment>
<dbReference type="NCBIfam" id="TIGR00151">
    <property type="entry name" value="ispF"/>
    <property type="match status" value="1"/>
</dbReference>
<dbReference type="InterPro" id="IPR036571">
    <property type="entry name" value="MECDP_synthase_sf"/>
</dbReference>
<dbReference type="InterPro" id="IPR020555">
    <property type="entry name" value="MECDP_synthase_CS"/>
</dbReference>
<evidence type="ECO:0000256" key="4">
    <source>
        <dbReference type="ARBA" id="ARBA00022723"/>
    </source>
</evidence>
<evidence type="ECO:0000313" key="10">
    <source>
        <dbReference type="EMBL" id="HHS28928.1"/>
    </source>
</evidence>
<feature type="binding site" evidence="7">
    <location>
        <position position="8"/>
    </location>
    <ligand>
        <name>a divalent metal cation</name>
        <dbReference type="ChEBI" id="CHEBI:60240"/>
    </ligand>
</feature>
<dbReference type="InterPro" id="IPR003526">
    <property type="entry name" value="MECDP_synthase"/>
</dbReference>
<dbReference type="Pfam" id="PF02542">
    <property type="entry name" value="YgbB"/>
    <property type="match status" value="1"/>
</dbReference>
<sequence>MRVGFGYDAHRLESGRPLILGGVEIPHQAGLAGHSDADVLTHALGDALLGAVAAGDLGRHFPDSDPTYRGISSLILLARIVTVVQSRGYRPLNVDATVVAEKPKLAPYVPQMIEKLAPILGLAPDAVSIKATSTEKMGFAGREEGIAAYAVVLVGREMEPLPGAPGLG</sequence>
<comment type="catalytic activity">
    <reaction evidence="1 7 8">
        <text>4-CDP-2-C-methyl-D-erythritol 2-phosphate = 2-C-methyl-D-erythritol 2,4-cyclic diphosphate + CMP</text>
        <dbReference type="Rhea" id="RHEA:23864"/>
        <dbReference type="ChEBI" id="CHEBI:57919"/>
        <dbReference type="ChEBI" id="CHEBI:58483"/>
        <dbReference type="ChEBI" id="CHEBI:60377"/>
        <dbReference type="EC" id="4.6.1.12"/>
    </reaction>
</comment>
<dbReference type="Gene3D" id="3.30.1330.50">
    <property type="entry name" value="2-C-methyl-D-erythritol 2,4-cyclodiphosphate synthase"/>
    <property type="match status" value="1"/>
</dbReference>
<feature type="site" description="Transition state stabilizer" evidence="7">
    <location>
        <position position="133"/>
    </location>
</feature>
<dbReference type="FunFam" id="3.30.1330.50:FF:000003">
    <property type="entry name" value="2-C-methyl-D-erythritol 2,4-cyclodiphosphate synthase"/>
    <property type="match status" value="1"/>
</dbReference>
<dbReference type="SUPFAM" id="SSF69765">
    <property type="entry name" value="IpsF-like"/>
    <property type="match status" value="1"/>
</dbReference>
<dbReference type="EC" id="4.6.1.12" evidence="3 7"/>
<reference evidence="10" key="1">
    <citation type="journal article" date="2020" name="mSystems">
        <title>Genome- and Community-Level Interaction Insights into Carbon Utilization and Element Cycling Functions of Hydrothermarchaeota in Hydrothermal Sediment.</title>
        <authorList>
            <person name="Zhou Z."/>
            <person name="Liu Y."/>
            <person name="Xu W."/>
            <person name="Pan J."/>
            <person name="Luo Z.H."/>
            <person name="Li M."/>
        </authorList>
    </citation>
    <scope>NUCLEOTIDE SEQUENCE [LARGE SCALE GENOMIC DNA]</scope>
    <source>
        <strain evidence="10">SpSt-767</strain>
    </source>
</reference>
<feature type="binding site" evidence="7">
    <location>
        <begin position="61"/>
        <end position="65"/>
    </location>
    <ligand>
        <name>4-CDP-2-C-methyl-D-erythritol 2-phosphate</name>
        <dbReference type="ChEBI" id="CHEBI:57919"/>
    </ligand>
</feature>
<keyword evidence="6 7" id="KW-0456">Lyase</keyword>
<feature type="binding site" evidence="7">
    <location>
        <position position="142"/>
    </location>
    <ligand>
        <name>4-CDP-2-C-methyl-D-erythritol 2-phosphate</name>
        <dbReference type="ChEBI" id="CHEBI:57919"/>
    </ligand>
</feature>
<dbReference type="GO" id="GO:0046872">
    <property type="term" value="F:metal ion binding"/>
    <property type="evidence" value="ECO:0007669"/>
    <property type="project" value="UniProtKB-KW"/>
</dbReference>
<evidence type="ECO:0000256" key="6">
    <source>
        <dbReference type="ARBA" id="ARBA00023239"/>
    </source>
</evidence>
<evidence type="ECO:0000256" key="7">
    <source>
        <dbReference type="HAMAP-Rule" id="MF_00107"/>
    </source>
</evidence>
<comment type="similarity">
    <text evidence="7 8">Belongs to the IspF family.</text>
</comment>
<dbReference type="GO" id="GO:0016114">
    <property type="term" value="P:terpenoid biosynthetic process"/>
    <property type="evidence" value="ECO:0007669"/>
    <property type="project" value="InterPro"/>
</dbReference>
<evidence type="ECO:0000256" key="8">
    <source>
        <dbReference type="RuleBase" id="RU004395"/>
    </source>
</evidence>
<comment type="function">
    <text evidence="7">Involved in the biosynthesis of isopentenyl diphosphate (IPP) and dimethylallyl diphosphate (DMAPP), two major building blocks of isoprenoid compounds. Catalyzes the conversion of 4-diphosphocytidyl-2-C-methyl-D-erythritol 2-phosphate (CDP-ME2P) to 2-C-methyl-D-erythritol 2,4-cyclodiphosphate (ME-CPP) with a corresponding release of cytidine 5-monophosphate (CMP).</text>
</comment>
<accession>A0A7V6DP70</accession>
<keyword evidence="5 7" id="KW-0414">Isoprene biosynthesis</keyword>
<comment type="pathway">
    <text evidence="2 7">Isoprenoid biosynthesis; isopentenyl diphosphate biosynthesis via DXP pathway; isopentenyl diphosphate from 1-deoxy-D-xylulose 5-phosphate: step 4/6.</text>
</comment>
<dbReference type="GO" id="GO:0008685">
    <property type="term" value="F:2-C-methyl-D-erythritol 2,4-cyclodiphosphate synthase activity"/>
    <property type="evidence" value="ECO:0007669"/>
    <property type="project" value="UniProtKB-UniRule"/>
</dbReference>
<dbReference type="PANTHER" id="PTHR43181">
    <property type="entry name" value="2-C-METHYL-D-ERYTHRITOL 2,4-CYCLODIPHOSPHATE SYNTHASE, CHLOROPLASTIC"/>
    <property type="match status" value="1"/>
</dbReference>
<proteinExistence type="inferred from homology"/>
<feature type="site" description="Transition state stabilizer" evidence="7">
    <location>
        <position position="34"/>
    </location>
</feature>
<keyword evidence="4 7" id="KW-0479">Metal-binding</keyword>
<dbReference type="HAMAP" id="MF_00107">
    <property type="entry name" value="IspF"/>
    <property type="match status" value="1"/>
</dbReference>
<feature type="binding site" evidence="7">
    <location>
        <position position="10"/>
    </location>
    <ligand>
        <name>a divalent metal cation</name>
        <dbReference type="ChEBI" id="CHEBI:60240"/>
    </ligand>
</feature>
<name>A0A7V6DP70_9BACT</name>
<comment type="subunit">
    <text evidence="7">Homotrimer.</text>
</comment>
<feature type="binding site" evidence="7">
    <location>
        <begin position="132"/>
        <end position="135"/>
    </location>
    <ligand>
        <name>4-CDP-2-C-methyl-D-erythritol 2-phosphate</name>
        <dbReference type="ChEBI" id="CHEBI:57919"/>
    </ligand>
</feature>
<feature type="binding site" evidence="7">
    <location>
        <position position="42"/>
    </location>
    <ligand>
        <name>a divalent metal cation</name>
        <dbReference type="ChEBI" id="CHEBI:60240"/>
    </ligand>
</feature>
<evidence type="ECO:0000259" key="9">
    <source>
        <dbReference type="Pfam" id="PF02542"/>
    </source>
</evidence>
<comment type="cofactor">
    <cofactor evidence="7">
        <name>a divalent metal cation</name>
        <dbReference type="ChEBI" id="CHEBI:60240"/>
    </cofactor>
    <text evidence="7">Binds 1 divalent metal cation per subunit.</text>
</comment>
<dbReference type="EMBL" id="DTGR01000068">
    <property type="protein sequence ID" value="HHS28928.1"/>
    <property type="molecule type" value="Genomic_DNA"/>
</dbReference>
<evidence type="ECO:0000256" key="5">
    <source>
        <dbReference type="ARBA" id="ARBA00023229"/>
    </source>
</evidence>
<dbReference type="GO" id="GO:0019288">
    <property type="term" value="P:isopentenyl diphosphate biosynthetic process, methylerythritol 4-phosphate pathway"/>
    <property type="evidence" value="ECO:0007669"/>
    <property type="project" value="UniProtKB-UniRule"/>
</dbReference>
<gene>
    <name evidence="7" type="primary">ispF</name>
    <name evidence="10" type="ORF">ENV52_04420</name>
</gene>
<organism evidence="10">
    <name type="scientific">Desulfobacca acetoxidans</name>
    <dbReference type="NCBI Taxonomy" id="60893"/>
    <lineage>
        <taxon>Bacteria</taxon>
        <taxon>Pseudomonadati</taxon>
        <taxon>Thermodesulfobacteriota</taxon>
        <taxon>Desulfobaccia</taxon>
        <taxon>Desulfobaccales</taxon>
        <taxon>Desulfobaccaceae</taxon>
        <taxon>Desulfobacca</taxon>
    </lineage>
</organism>
<dbReference type="PANTHER" id="PTHR43181:SF1">
    <property type="entry name" value="2-C-METHYL-D-ERYTHRITOL 2,4-CYCLODIPHOSPHATE SYNTHASE, CHLOROPLASTIC"/>
    <property type="match status" value="1"/>
</dbReference>